<feature type="region of interest" description="Disordered" evidence="2">
    <location>
        <begin position="587"/>
        <end position="657"/>
    </location>
</feature>
<sequence length="657" mass="72247">MPIPGSHPEDVPPPLPPPRYNNDLDQGFDLAWECQNEDISGENAILPRLKLGSTLLTGQSHPHVGKEDEDIEMDLDDGYTSSRMPPIRGVSHASFAASDNTLASPTRNSMSSSMQQRLHGENPLAQQTHHQSTHAYDKHILSKIGKPSPTSRTAKSPINVSVIPHRRGSIQPNTPSIPPRHSQQPSPSMEPLIRWNTSPASALSPSSVSNWQGYRLTPIATSSEQLPRLTNPRRLSSSAKSDINSRPRLAPTRSREDTRTRSQRGSYDSATSMSDARSTGDEPAFSRLRLNEQANEMTLHYGTKRRAISPPTADAPSGRAEHGLARLQTTDMMPSTSLFSSHYVGSITSNATTTDSDSTTSSFLVSDRSSLTSVSSSSISLMPGASGSRECRKASQIYLKDSQDANPLYTNLSDRPSAAVVSLQKHDSRPFVGGTLLQATVNGSRTVPSRIGGHYLCACCPKKPKKFDTEQQLLNHENEKQYTCAYCNNRFKNKNEAERHQNSLHLRRQSWSCAAISTYQAAFHPSPVSSPDCSTLDLCGFCGKEFANQPPDWENRIEHLTNVHKFGECNSTKKFFRADHFRQHLKHSHAGKSGRWTNTLESSCQREETSSDSGVLSPTASEHSQSGSLHRRQGNLANPSDAPSFGVETIDENYEEP</sequence>
<feature type="domain" description="C2H2-type" evidence="3">
    <location>
        <begin position="482"/>
        <end position="510"/>
    </location>
</feature>
<dbReference type="PROSITE" id="PS50157">
    <property type="entry name" value="ZINC_FINGER_C2H2_2"/>
    <property type="match status" value="1"/>
</dbReference>
<comment type="caution">
    <text evidence="4">The sequence shown here is derived from an EMBL/GenBank/DDBJ whole genome shotgun (WGS) entry which is preliminary data.</text>
</comment>
<name>A0AAN7Y528_9EURO</name>
<feature type="compositionally biased region" description="Polar residues" evidence="2">
    <location>
        <begin position="263"/>
        <end position="277"/>
    </location>
</feature>
<dbReference type="Pfam" id="PF24537">
    <property type="entry name" value="zf-C2H2_fungi"/>
    <property type="match status" value="1"/>
</dbReference>
<feature type="compositionally biased region" description="Pro residues" evidence="2">
    <location>
        <begin position="1"/>
        <end position="19"/>
    </location>
</feature>
<feature type="region of interest" description="Disordered" evidence="2">
    <location>
        <begin position="222"/>
        <end position="285"/>
    </location>
</feature>
<evidence type="ECO:0000259" key="3">
    <source>
        <dbReference type="PROSITE" id="PS50157"/>
    </source>
</evidence>
<feature type="compositionally biased region" description="Polar residues" evidence="2">
    <location>
        <begin position="233"/>
        <end position="244"/>
    </location>
</feature>
<feature type="region of interest" description="Disordered" evidence="2">
    <location>
        <begin position="1"/>
        <end position="24"/>
    </location>
</feature>
<feature type="region of interest" description="Disordered" evidence="2">
    <location>
        <begin position="299"/>
        <end position="320"/>
    </location>
</feature>
<gene>
    <name evidence="4" type="ORF">LTR05_006745</name>
</gene>
<proteinExistence type="predicted"/>
<reference evidence="4 5" key="1">
    <citation type="submission" date="2023-08" db="EMBL/GenBank/DDBJ databases">
        <title>Black Yeasts Isolated from many extreme environments.</title>
        <authorList>
            <person name="Coleine C."/>
            <person name="Stajich J.E."/>
            <person name="Selbmann L."/>
        </authorList>
    </citation>
    <scope>NUCLEOTIDE SEQUENCE [LARGE SCALE GENOMIC DNA]</scope>
    <source>
        <strain evidence="4 5">CCFEE 5910</strain>
    </source>
</reference>
<keyword evidence="1" id="KW-0479">Metal-binding</keyword>
<evidence type="ECO:0000313" key="4">
    <source>
        <dbReference type="EMBL" id="KAK5082864.1"/>
    </source>
</evidence>
<dbReference type="InterPro" id="IPR057026">
    <property type="entry name" value="Znf-C2H2_ascomycetes"/>
</dbReference>
<feature type="region of interest" description="Disordered" evidence="2">
    <location>
        <begin position="100"/>
        <end position="209"/>
    </location>
</feature>
<protein>
    <recommendedName>
        <fullName evidence="3">C2H2-type domain-containing protein</fullName>
    </recommendedName>
</protein>
<keyword evidence="1" id="KW-0862">Zinc</keyword>
<feature type="compositionally biased region" description="Polar residues" evidence="2">
    <location>
        <begin position="124"/>
        <end position="134"/>
    </location>
</feature>
<evidence type="ECO:0000256" key="2">
    <source>
        <dbReference type="SAM" id="MobiDB-lite"/>
    </source>
</evidence>
<dbReference type="Proteomes" id="UP001309876">
    <property type="component" value="Unassembled WGS sequence"/>
</dbReference>
<dbReference type="EMBL" id="JAVRRJ010000007">
    <property type="protein sequence ID" value="KAK5082864.1"/>
    <property type="molecule type" value="Genomic_DNA"/>
</dbReference>
<feature type="compositionally biased region" description="Polar residues" evidence="2">
    <location>
        <begin position="148"/>
        <end position="159"/>
    </location>
</feature>
<feature type="compositionally biased region" description="Polar residues" evidence="2">
    <location>
        <begin position="611"/>
        <end position="628"/>
    </location>
</feature>
<dbReference type="AlphaFoldDB" id="A0AAN7Y528"/>
<keyword evidence="1" id="KW-0863">Zinc-finger</keyword>
<dbReference type="PROSITE" id="PS00028">
    <property type="entry name" value="ZINC_FINGER_C2H2_1"/>
    <property type="match status" value="1"/>
</dbReference>
<evidence type="ECO:0000256" key="1">
    <source>
        <dbReference type="PROSITE-ProRule" id="PRU00042"/>
    </source>
</evidence>
<dbReference type="InterPro" id="IPR013087">
    <property type="entry name" value="Znf_C2H2_type"/>
</dbReference>
<feature type="compositionally biased region" description="Low complexity" evidence="2">
    <location>
        <begin position="198"/>
        <end position="209"/>
    </location>
</feature>
<dbReference type="Gene3D" id="3.30.160.60">
    <property type="entry name" value="Classic Zinc Finger"/>
    <property type="match status" value="1"/>
</dbReference>
<dbReference type="GO" id="GO:0008270">
    <property type="term" value="F:zinc ion binding"/>
    <property type="evidence" value="ECO:0007669"/>
    <property type="project" value="UniProtKB-KW"/>
</dbReference>
<evidence type="ECO:0000313" key="5">
    <source>
        <dbReference type="Proteomes" id="UP001309876"/>
    </source>
</evidence>
<organism evidence="4 5">
    <name type="scientific">Lithohypha guttulata</name>
    <dbReference type="NCBI Taxonomy" id="1690604"/>
    <lineage>
        <taxon>Eukaryota</taxon>
        <taxon>Fungi</taxon>
        <taxon>Dikarya</taxon>
        <taxon>Ascomycota</taxon>
        <taxon>Pezizomycotina</taxon>
        <taxon>Eurotiomycetes</taxon>
        <taxon>Chaetothyriomycetidae</taxon>
        <taxon>Chaetothyriales</taxon>
        <taxon>Trichomeriaceae</taxon>
        <taxon>Lithohypha</taxon>
    </lineage>
</organism>
<accession>A0AAN7Y528</accession>
<feature type="compositionally biased region" description="Polar residues" evidence="2">
    <location>
        <begin position="100"/>
        <end position="116"/>
    </location>
</feature>
<keyword evidence="5" id="KW-1185">Reference proteome</keyword>